<reference evidence="1 2" key="1">
    <citation type="journal article" date="2007" name="J. Bacteriol.">
        <title>Whole-genome analysis of the methyl tert-butyl ether-degrading beta-proteobacterium Methylibium petroleiphilum PM1.</title>
        <authorList>
            <person name="Kane S.R."/>
            <person name="Chakicherla A.Y."/>
            <person name="Chain P.S.G."/>
            <person name="Schmidt R."/>
            <person name="Shin M.W."/>
            <person name="Legler T.C."/>
            <person name="Scow K.M."/>
            <person name="Larimer F.W."/>
            <person name="Lucas S.M."/>
            <person name="Richardson P.M."/>
            <person name="Hristova K.R."/>
        </authorList>
    </citation>
    <scope>NUCLEOTIDE SEQUENCE [LARGE SCALE GENOMIC DNA]</scope>
    <source>
        <strain evidence="2">ATCC BAA-1232 / LMG 22953 / PM1</strain>
    </source>
</reference>
<protein>
    <submittedName>
        <fullName evidence="1">Uncharacterized protein</fullName>
    </submittedName>
</protein>
<proteinExistence type="predicted"/>
<dbReference type="EMBL" id="CP000555">
    <property type="protein sequence ID" value="ABM95247.1"/>
    <property type="molecule type" value="Genomic_DNA"/>
</dbReference>
<name>A2SI58_METPP</name>
<dbReference type="KEGG" id="mpt:Mpe_A2291"/>
<gene>
    <name evidence="1" type="ordered locus">Mpe_A2291</name>
</gene>
<organism evidence="1 2">
    <name type="scientific">Methylibium petroleiphilum (strain ATCC BAA-1232 / LMG 22953 / PM1)</name>
    <dbReference type="NCBI Taxonomy" id="420662"/>
    <lineage>
        <taxon>Bacteria</taxon>
        <taxon>Pseudomonadati</taxon>
        <taxon>Pseudomonadota</taxon>
        <taxon>Betaproteobacteria</taxon>
        <taxon>Burkholderiales</taxon>
        <taxon>Sphaerotilaceae</taxon>
        <taxon>Methylibium</taxon>
    </lineage>
</organism>
<dbReference type="AlphaFoldDB" id="A2SI58"/>
<dbReference type="Proteomes" id="UP000000366">
    <property type="component" value="Chromosome"/>
</dbReference>
<keyword evidence="2" id="KW-1185">Reference proteome</keyword>
<evidence type="ECO:0000313" key="1">
    <source>
        <dbReference type="EMBL" id="ABM95247.1"/>
    </source>
</evidence>
<sequence length="660" mass="67214">MRSARIEAGALRAVHVVLDLIRGRRGASRACACACAVLMSACGGGTTGDTDEQPPAVRAELAGVVSPGFDLDAQIPEPGSSPITGRIVVSVKGSRGIIRTSDSFGAGPADEHRTSLAELDAPYMLRFSLVDGSFLVSVATEPGRANVTALTTLLVAQLLGADPATAFDNYSAASTANIARITDARIAEAQTAVTTYLQNVLGIPVRSGSASFTQVAFEAKDGDPMYDTMVALNAKLAADGITLTDLSQTIAAQARLCLTESITISLGGSTSRFCTASKSGLPETADPTVMAYVFTDPNGATLTLRVRGNDLLTERYVTAEGAAYDCSAAGCTGLVLGAPAGDLSRPATFTDARIGAATLNGSLTLPAPGPAIPVLPCDNNRYALVYPDFSFAAECVDASDPFGIGGMFGGDAGLPRTAVTFGSALSVYFEDGSLLSITALQPLTDPGTGQPVFFKCVGAECAGAVLGEPELNYDYGPELTLRSLTLAGVQLRALNADGTAAALGAATLQGTFLTIEYIQPPPTLNDCAGATDLVEGQLSFRADPVRICPNPVSGVKNTFVAPDGELTLNVTGSTPDGSGLPSPMLGVVVPAGGGGARISLVDAQQYACTGGCTGITVGAPNVAGERQVTFSGAVLREIESANLPGTRTITLNGSFVAPPP</sequence>
<dbReference type="STRING" id="420662.Mpe_A2291"/>
<evidence type="ECO:0000313" key="2">
    <source>
        <dbReference type="Proteomes" id="UP000000366"/>
    </source>
</evidence>
<accession>A2SI58</accession>
<dbReference type="HOGENOM" id="CLU_417893_0_0_4"/>
<dbReference type="eggNOG" id="ENOG5033MJF">
    <property type="taxonomic scope" value="Bacteria"/>
</dbReference>